<dbReference type="FunFam" id="3.40.50.150:FF:000940">
    <property type="match status" value="1"/>
</dbReference>
<keyword evidence="8 10" id="KW-0819">tRNA processing</keyword>
<comment type="similarity">
    <text evidence="3 10">Belongs to the TRM44 family.</text>
</comment>
<dbReference type="GO" id="GO:0141101">
    <property type="term" value="F:tRNA(Ser) (uridine(44)-2'-O-)-methyltransferase activity"/>
    <property type="evidence" value="ECO:0007669"/>
    <property type="project" value="UniProtKB-EC"/>
</dbReference>
<dbReference type="Gene3D" id="3.40.50.150">
    <property type="entry name" value="Vaccinia Virus protein VP39"/>
    <property type="match status" value="1"/>
</dbReference>
<dbReference type="InterPro" id="IPR011671">
    <property type="entry name" value="tRNA_uracil_MeTrfase"/>
</dbReference>
<dbReference type="EC" id="2.1.1.211" evidence="10"/>
<dbReference type="GeneID" id="10500614"/>
<dbReference type="GO" id="GO:0030488">
    <property type="term" value="P:tRNA methylation"/>
    <property type="evidence" value="ECO:0000318"/>
    <property type="project" value="GO_Central"/>
</dbReference>
<dbReference type="Proteomes" id="UP000001064">
    <property type="component" value="Unassembled WGS sequence"/>
</dbReference>
<evidence type="ECO:0000256" key="11">
    <source>
        <dbReference type="SAM" id="MobiDB-lite"/>
    </source>
</evidence>
<evidence type="ECO:0000313" key="12">
    <source>
        <dbReference type="EMBL" id="EGC36428.1"/>
    </source>
</evidence>
<dbReference type="GO" id="GO:0016300">
    <property type="term" value="F:tRNA (uridine) methyltransferase activity"/>
    <property type="evidence" value="ECO:0000318"/>
    <property type="project" value="GO_Central"/>
</dbReference>
<dbReference type="OMA" id="YLICIWR"/>
<feature type="region of interest" description="Disordered" evidence="11">
    <location>
        <begin position="117"/>
        <end position="166"/>
    </location>
</feature>
<sequence>METDNNNNNNNNINLSLNNYIINNDSFEINLDYINQNNVIKELGDWEDVYSLPTRMTLDSFWFTMQKWSMNPSYMIRNVKKFSLINKSTYSAEEKLLSKFVFEKNLSGIFYENEINTINKPQNGQNNDDSQEEEDEKEEKKHKNDEKKKPNKHDNDGENEEDENIFYNKEIYTKDNNESELTEEYLDDNVQTIVYRRHLIPRLLNRDPTIDELIIHHKSNSCVQFIPLLPKEDNKNSRLLPFLYPKVLGFKIQYQKLDQEKDKDQRKKLSEEQQKEEFEQGEDNQFKAILKIQVIYFSNFKPKFDRVSKSILEKINRWGINFEIGYKKKANLDQIIPKNIFLAQYEEMKPRYRNMVEGWEDVTKTDPQKFIYEDVAIAAYLICIWRKENEELGKTTKQRFIDIGCGNGLLVNILNKEGYDGVGIDLRSRKIWSRYDAEVQKNLIEEAIFPKDTYYPDYDWIIGNHSDELTPWVPYITSKLPNQKFFLLPCCFFNFCAKFKDNDVRIGRYASYLNYIEKVSVECGFNVIKETLRIPSTKNIAFISDFRNPQLTEEQLVERRQNLLKSSNYIDFKPREREIKWVAQKRYRVDQFNPHLDPNNPENQKRIERLNNNNNSNNNDNNDIN</sequence>
<evidence type="ECO:0000256" key="9">
    <source>
        <dbReference type="ARBA" id="ARBA00047957"/>
    </source>
</evidence>
<keyword evidence="7 10" id="KW-0949">S-adenosyl-L-methionine</keyword>
<protein>
    <recommendedName>
        <fullName evidence="10">tRNA (uracil-O(2)-)-methyltransferase</fullName>
        <ecNumber evidence="10">2.1.1.211</ecNumber>
    </recommendedName>
</protein>
<accession>F0ZI09</accession>
<keyword evidence="5 10" id="KW-0489">Methyltransferase</keyword>
<feature type="region of interest" description="Disordered" evidence="11">
    <location>
        <begin position="261"/>
        <end position="280"/>
    </location>
</feature>
<dbReference type="InterPro" id="IPR029063">
    <property type="entry name" value="SAM-dependent_MTases_sf"/>
</dbReference>
<dbReference type="RefSeq" id="XP_003287061.1">
    <property type="nucleotide sequence ID" value="XM_003287013.1"/>
</dbReference>
<dbReference type="OrthoDB" id="10047021at2759"/>
<evidence type="ECO:0000256" key="5">
    <source>
        <dbReference type="ARBA" id="ARBA00022603"/>
    </source>
</evidence>
<dbReference type="VEuPathDB" id="AmoebaDB:DICPUDRAFT_151114"/>
<name>F0ZI09_DICPU</name>
<proteinExistence type="inferred from homology"/>
<dbReference type="AlphaFoldDB" id="F0ZI09"/>
<evidence type="ECO:0000256" key="6">
    <source>
        <dbReference type="ARBA" id="ARBA00022679"/>
    </source>
</evidence>
<dbReference type="eggNOG" id="KOG3790">
    <property type="taxonomic scope" value="Eukaryota"/>
</dbReference>
<dbReference type="EMBL" id="GL871027">
    <property type="protein sequence ID" value="EGC36428.1"/>
    <property type="molecule type" value="Genomic_DNA"/>
</dbReference>
<keyword evidence="4 10" id="KW-0963">Cytoplasm</keyword>
<dbReference type="GO" id="GO:0005737">
    <property type="term" value="C:cytoplasm"/>
    <property type="evidence" value="ECO:0007669"/>
    <property type="project" value="UniProtKB-SubCell"/>
</dbReference>
<evidence type="ECO:0000256" key="2">
    <source>
        <dbReference type="ARBA" id="ARBA00004496"/>
    </source>
</evidence>
<dbReference type="PANTHER" id="PTHR21210:SF0">
    <property type="entry name" value="TRNA (URACIL-O(2)-)-METHYLTRANSFERASE-RELATED"/>
    <property type="match status" value="1"/>
</dbReference>
<feature type="compositionally biased region" description="Basic and acidic residues" evidence="11">
    <location>
        <begin position="138"/>
        <end position="156"/>
    </location>
</feature>
<evidence type="ECO:0000256" key="7">
    <source>
        <dbReference type="ARBA" id="ARBA00022691"/>
    </source>
</evidence>
<feature type="compositionally biased region" description="Basic and acidic residues" evidence="11">
    <location>
        <begin position="261"/>
        <end position="278"/>
    </location>
</feature>
<dbReference type="KEGG" id="dpp:DICPUDRAFT_151114"/>
<dbReference type="PANTHER" id="PTHR21210">
    <property type="entry name" value="TRNA (URACIL-O(2)-)-METHYLTRANSFERASE-RELATED"/>
    <property type="match status" value="1"/>
</dbReference>
<keyword evidence="6 10" id="KW-0808">Transferase</keyword>
<dbReference type="Pfam" id="PF07757">
    <property type="entry name" value="AdoMet_MTase"/>
    <property type="match status" value="1"/>
</dbReference>
<evidence type="ECO:0000256" key="8">
    <source>
        <dbReference type="ARBA" id="ARBA00022694"/>
    </source>
</evidence>
<dbReference type="InParanoid" id="F0ZI09"/>
<comment type="catalytic activity">
    <reaction evidence="9 10">
        <text>uridine(44) in tRNA(Ser) + S-adenosyl-L-methionine = 2'-O-methyluridine(44) in tRNA(Ser) + S-adenosyl-L-homocysteine + H(+)</text>
        <dbReference type="Rhea" id="RHEA:43100"/>
        <dbReference type="Rhea" id="RHEA-COMP:10339"/>
        <dbReference type="Rhea" id="RHEA-COMP:10340"/>
        <dbReference type="ChEBI" id="CHEBI:15378"/>
        <dbReference type="ChEBI" id="CHEBI:57856"/>
        <dbReference type="ChEBI" id="CHEBI:59789"/>
        <dbReference type="ChEBI" id="CHEBI:65315"/>
        <dbReference type="ChEBI" id="CHEBI:74478"/>
        <dbReference type="EC" id="2.1.1.211"/>
    </reaction>
</comment>
<keyword evidence="13" id="KW-1185">Reference proteome</keyword>
<comment type="subcellular location">
    <subcellularLocation>
        <location evidence="2 10">Cytoplasm</location>
    </subcellularLocation>
</comment>
<evidence type="ECO:0000256" key="4">
    <source>
        <dbReference type="ARBA" id="ARBA00022490"/>
    </source>
</evidence>
<reference evidence="13" key="1">
    <citation type="journal article" date="2011" name="Genome Biol.">
        <title>Comparative genomics of the social amoebae Dictyostelium discoideum and Dictyostelium purpureum.</title>
        <authorList>
            <consortium name="US DOE Joint Genome Institute (JGI-PGF)"/>
            <person name="Sucgang R."/>
            <person name="Kuo A."/>
            <person name="Tian X."/>
            <person name="Salerno W."/>
            <person name="Parikh A."/>
            <person name="Feasley C.L."/>
            <person name="Dalin E."/>
            <person name="Tu H."/>
            <person name="Huang E."/>
            <person name="Barry K."/>
            <person name="Lindquist E."/>
            <person name="Shapiro H."/>
            <person name="Bruce D."/>
            <person name="Schmutz J."/>
            <person name="Salamov A."/>
            <person name="Fey P."/>
            <person name="Gaudet P."/>
            <person name="Anjard C."/>
            <person name="Babu M.M."/>
            <person name="Basu S."/>
            <person name="Bushmanova Y."/>
            <person name="van der Wel H."/>
            <person name="Katoh-Kurasawa M."/>
            <person name="Dinh C."/>
            <person name="Coutinho P.M."/>
            <person name="Saito T."/>
            <person name="Elias M."/>
            <person name="Schaap P."/>
            <person name="Kay R.R."/>
            <person name="Henrissat B."/>
            <person name="Eichinger L."/>
            <person name="Rivero F."/>
            <person name="Putnam N.H."/>
            <person name="West C.M."/>
            <person name="Loomis W.F."/>
            <person name="Chisholm R.L."/>
            <person name="Shaulsky G."/>
            <person name="Strassmann J.E."/>
            <person name="Queller D.C."/>
            <person name="Kuspa A."/>
            <person name="Grigoriev I.V."/>
        </authorList>
    </citation>
    <scope>NUCLEOTIDE SEQUENCE [LARGE SCALE GENOMIC DNA]</scope>
    <source>
        <strain evidence="13">QSDP1</strain>
    </source>
</reference>
<dbReference type="STRING" id="5786.F0ZI09"/>
<comment type="function">
    <text evidence="1">Probable adenosyl-L-methionine (AdoMet)-dependent tRNA (uracil-O(2)-)-methyltransferase.</text>
</comment>
<evidence type="ECO:0000256" key="10">
    <source>
        <dbReference type="RuleBase" id="RU368004"/>
    </source>
</evidence>
<evidence type="ECO:0000313" key="13">
    <source>
        <dbReference type="Proteomes" id="UP000001064"/>
    </source>
</evidence>
<organism evidence="12 13">
    <name type="scientific">Dictyostelium purpureum</name>
    <name type="common">Slime mold</name>
    <dbReference type="NCBI Taxonomy" id="5786"/>
    <lineage>
        <taxon>Eukaryota</taxon>
        <taxon>Amoebozoa</taxon>
        <taxon>Evosea</taxon>
        <taxon>Eumycetozoa</taxon>
        <taxon>Dictyostelia</taxon>
        <taxon>Dictyosteliales</taxon>
        <taxon>Dictyosteliaceae</taxon>
        <taxon>Dictyostelium</taxon>
    </lineage>
</organism>
<gene>
    <name evidence="12" type="ORF">DICPUDRAFT_151114</name>
</gene>
<evidence type="ECO:0000256" key="3">
    <source>
        <dbReference type="ARBA" id="ARBA00009056"/>
    </source>
</evidence>
<evidence type="ECO:0000256" key="1">
    <source>
        <dbReference type="ARBA" id="ARBA00002778"/>
    </source>
</evidence>
<comment type="function">
    <text evidence="10">Adenosyl-L-methionine (AdoMet)-dependent tRNA (uracil-O(2)-)-methyltransferase.</text>
</comment>
<dbReference type="SUPFAM" id="SSF53335">
    <property type="entry name" value="S-adenosyl-L-methionine-dependent methyltransferases"/>
    <property type="match status" value="1"/>
</dbReference>